<evidence type="ECO:0000313" key="1">
    <source>
        <dbReference type="EMBL" id="KAG2330420.1"/>
    </source>
</evidence>
<keyword evidence="2" id="KW-1185">Reference proteome</keyword>
<gene>
    <name evidence="1" type="ORF">Bca52824_001600</name>
</gene>
<name>A0A8X7WKH7_BRACI</name>
<reference evidence="1 2" key="1">
    <citation type="submission" date="2020-02" db="EMBL/GenBank/DDBJ databases">
        <authorList>
            <person name="Ma Q."/>
            <person name="Huang Y."/>
            <person name="Song X."/>
            <person name="Pei D."/>
        </authorList>
    </citation>
    <scope>NUCLEOTIDE SEQUENCE [LARGE SCALE GENOMIC DNA]</scope>
    <source>
        <strain evidence="1">Sxm20200214</strain>
        <tissue evidence="1">Leaf</tissue>
    </source>
</reference>
<comment type="caution">
    <text evidence="1">The sequence shown here is derived from an EMBL/GenBank/DDBJ whole genome shotgun (WGS) entry which is preliminary data.</text>
</comment>
<dbReference type="AlphaFoldDB" id="A0A8X7WKH7"/>
<protein>
    <submittedName>
        <fullName evidence="1">Uncharacterized protein</fullName>
    </submittedName>
</protein>
<dbReference type="EMBL" id="JAAMPC010000001">
    <property type="protein sequence ID" value="KAG2330420.1"/>
    <property type="molecule type" value="Genomic_DNA"/>
</dbReference>
<proteinExistence type="predicted"/>
<organism evidence="1 2">
    <name type="scientific">Brassica carinata</name>
    <name type="common">Ethiopian mustard</name>
    <name type="synonym">Abyssinian cabbage</name>
    <dbReference type="NCBI Taxonomy" id="52824"/>
    <lineage>
        <taxon>Eukaryota</taxon>
        <taxon>Viridiplantae</taxon>
        <taxon>Streptophyta</taxon>
        <taxon>Embryophyta</taxon>
        <taxon>Tracheophyta</taxon>
        <taxon>Spermatophyta</taxon>
        <taxon>Magnoliopsida</taxon>
        <taxon>eudicotyledons</taxon>
        <taxon>Gunneridae</taxon>
        <taxon>Pentapetalae</taxon>
        <taxon>rosids</taxon>
        <taxon>malvids</taxon>
        <taxon>Brassicales</taxon>
        <taxon>Brassicaceae</taxon>
        <taxon>Brassiceae</taxon>
        <taxon>Brassica</taxon>
    </lineage>
</organism>
<dbReference type="Proteomes" id="UP000886595">
    <property type="component" value="Unassembled WGS sequence"/>
</dbReference>
<accession>A0A8X7WKH7</accession>
<evidence type="ECO:0000313" key="2">
    <source>
        <dbReference type="Proteomes" id="UP000886595"/>
    </source>
</evidence>
<sequence length="366" mass="39665">MGRIFHLWRGVWKKNERLHWHFVPTPADYGFTMFMDSPQIFERVEAAMIFPSGRVPPVTITNTAELISVMNRRPPTSDVTLLLTLGAKNVAEYQFLCRSDFTIGSKTYVVGENQDERAKATYESLVFGERLVTCEEVMKEIFGEREMVLLHRVALEMGYADKSLRPQPGGVVVPFQQQPLPPISASAAPSVFWDVGLDLLEYPEFFNSQRDGNLVSMEDFANGSMDDSCNCCDKAFVVGSGPGQNLGFRAGVMSAGGIFETMEDDYSRAAIFHEQTDSSAGSTQVVCSQVMSGFPMETNEGDPITHGGGVVETDKMKGTTRTSSGAQSSGLSLTLACGNAEGGMKEIGGGNVVETSSEGSGTDGAY</sequence>